<proteinExistence type="predicted"/>
<protein>
    <submittedName>
        <fullName evidence="1">4186_t:CDS:1</fullName>
    </submittedName>
</protein>
<keyword evidence="2" id="KW-1185">Reference proteome</keyword>
<comment type="caution">
    <text evidence="1">The sequence shown here is derived from an EMBL/GenBank/DDBJ whole genome shotgun (WGS) entry which is preliminary data.</text>
</comment>
<dbReference type="Proteomes" id="UP000789860">
    <property type="component" value="Unassembled WGS sequence"/>
</dbReference>
<evidence type="ECO:0000313" key="2">
    <source>
        <dbReference type="Proteomes" id="UP000789860"/>
    </source>
</evidence>
<evidence type="ECO:0000313" key="1">
    <source>
        <dbReference type="EMBL" id="CAG8637318.1"/>
    </source>
</evidence>
<sequence>DLDFRTIDNFDYYLIDNSNLHTSNNSDFYIIDDIEMIYEEDLESFENTSILVSSNDEHQDDVANDLNEDTTIYFTKELASKIVYHTLTSIEYPETSLKGVAYVYNIES</sequence>
<accession>A0ACA9NA03</accession>
<reference evidence="1" key="1">
    <citation type="submission" date="2021-06" db="EMBL/GenBank/DDBJ databases">
        <authorList>
            <person name="Kallberg Y."/>
            <person name="Tangrot J."/>
            <person name="Rosling A."/>
        </authorList>
    </citation>
    <scope>NUCLEOTIDE SEQUENCE</scope>
    <source>
        <strain evidence="1">AU212A</strain>
    </source>
</reference>
<feature type="non-terminal residue" evidence="1">
    <location>
        <position position="1"/>
    </location>
</feature>
<gene>
    <name evidence="1" type="ORF">SCALOS_LOCUS8189</name>
</gene>
<name>A0ACA9NA03_9GLOM</name>
<dbReference type="EMBL" id="CAJVPM010020890">
    <property type="protein sequence ID" value="CAG8637318.1"/>
    <property type="molecule type" value="Genomic_DNA"/>
</dbReference>
<organism evidence="1 2">
    <name type="scientific">Scutellospora calospora</name>
    <dbReference type="NCBI Taxonomy" id="85575"/>
    <lineage>
        <taxon>Eukaryota</taxon>
        <taxon>Fungi</taxon>
        <taxon>Fungi incertae sedis</taxon>
        <taxon>Mucoromycota</taxon>
        <taxon>Glomeromycotina</taxon>
        <taxon>Glomeromycetes</taxon>
        <taxon>Diversisporales</taxon>
        <taxon>Gigasporaceae</taxon>
        <taxon>Scutellospora</taxon>
    </lineage>
</organism>